<dbReference type="InterPro" id="IPR000719">
    <property type="entry name" value="Prot_kinase_dom"/>
</dbReference>
<dbReference type="GO" id="GO:0004674">
    <property type="term" value="F:protein serine/threonine kinase activity"/>
    <property type="evidence" value="ECO:0007669"/>
    <property type="project" value="TreeGrafter"/>
</dbReference>
<evidence type="ECO:0000313" key="4">
    <source>
        <dbReference type="EMBL" id="ETK79904.1"/>
    </source>
</evidence>
<dbReference type="SMART" id="SM00220">
    <property type="entry name" value="S_TKc"/>
    <property type="match status" value="1"/>
</dbReference>
<feature type="compositionally biased region" description="Polar residues" evidence="1">
    <location>
        <begin position="294"/>
        <end position="307"/>
    </location>
</feature>
<organism evidence="4">
    <name type="scientific">Phytophthora nicotianae</name>
    <name type="common">Potato buckeye rot agent</name>
    <name type="synonym">Phytophthora parasitica</name>
    <dbReference type="NCBI Taxonomy" id="4792"/>
    <lineage>
        <taxon>Eukaryota</taxon>
        <taxon>Sar</taxon>
        <taxon>Stramenopiles</taxon>
        <taxon>Oomycota</taxon>
        <taxon>Peronosporomycetes</taxon>
        <taxon>Peronosporales</taxon>
        <taxon>Peronosporaceae</taxon>
        <taxon>Phytophthora</taxon>
    </lineage>
</organism>
<dbReference type="AlphaFoldDB" id="W2GAG6"/>
<dbReference type="GO" id="GO:0005524">
    <property type="term" value="F:ATP binding"/>
    <property type="evidence" value="ECO:0007669"/>
    <property type="project" value="InterPro"/>
</dbReference>
<evidence type="ECO:0000256" key="2">
    <source>
        <dbReference type="SAM" id="Phobius"/>
    </source>
</evidence>
<accession>W2GAG6</accession>
<dbReference type="Proteomes" id="UP000053236">
    <property type="component" value="Unassembled WGS sequence"/>
</dbReference>
<dbReference type="PANTHER" id="PTHR44329:SF214">
    <property type="entry name" value="PROTEIN KINASE DOMAIN-CONTAINING PROTEIN"/>
    <property type="match status" value="1"/>
</dbReference>
<name>W2GAG6_PHYNI</name>
<dbReference type="EMBL" id="KI687782">
    <property type="protein sequence ID" value="ETK79904.1"/>
    <property type="molecule type" value="Genomic_DNA"/>
</dbReference>
<evidence type="ECO:0000256" key="1">
    <source>
        <dbReference type="SAM" id="MobiDB-lite"/>
    </source>
</evidence>
<dbReference type="Pfam" id="PF00069">
    <property type="entry name" value="Pkinase"/>
    <property type="match status" value="1"/>
</dbReference>
<feature type="domain" description="Protein kinase" evidence="3">
    <location>
        <begin position="201"/>
        <end position="555"/>
    </location>
</feature>
<protein>
    <submittedName>
        <fullName evidence="4">TKL protein kinase, variant</fullName>
    </submittedName>
</protein>
<keyword evidence="4" id="KW-0808">Transferase</keyword>
<evidence type="ECO:0000259" key="3">
    <source>
        <dbReference type="PROSITE" id="PS50011"/>
    </source>
</evidence>
<feature type="region of interest" description="Disordered" evidence="1">
    <location>
        <begin position="224"/>
        <end position="243"/>
    </location>
</feature>
<feature type="region of interest" description="Disordered" evidence="1">
    <location>
        <begin position="282"/>
        <end position="307"/>
    </location>
</feature>
<reference evidence="4" key="1">
    <citation type="submission" date="2013-11" db="EMBL/GenBank/DDBJ databases">
        <title>The Genome Sequence of Phytophthora parasitica CJ02B3.</title>
        <authorList>
            <consortium name="The Broad Institute Genomics Platform"/>
            <person name="Russ C."/>
            <person name="Tyler B."/>
            <person name="Panabieres F."/>
            <person name="Shan W."/>
            <person name="Tripathy S."/>
            <person name="Grunwald N."/>
            <person name="Machado M."/>
            <person name="Johnson C.S."/>
            <person name="Arredondo F."/>
            <person name="Hong C."/>
            <person name="Coffey M."/>
            <person name="Young S.K."/>
            <person name="Zeng Q."/>
            <person name="Gargeya S."/>
            <person name="Fitzgerald M."/>
            <person name="Abouelleil A."/>
            <person name="Alvarado L."/>
            <person name="Chapman S.B."/>
            <person name="Gainer-Dewar J."/>
            <person name="Goldberg J."/>
            <person name="Griggs A."/>
            <person name="Gujja S."/>
            <person name="Hansen M."/>
            <person name="Howarth C."/>
            <person name="Imamovic A."/>
            <person name="Ireland A."/>
            <person name="Larimer J."/>
            <person name="McCowan C."/>
            <person name="Murphy C."/>
            <person name="Pearson M."/>
            <person name="Poon T.W."/>
            <person name="Priest M."/>
            <person name="Roberts A."/>
            <person name="Saif S."/>
            <person name="Shea T."/>
            <person name="Sykes S."/>
            <person name="Wortman J."/>
            <person name="Nusbaum C."/>
            <person name="Birren B."/>
        </authorList>
    </citation>
    <scope>NUCLEOTIDE SEQUENCE [LARGE SCALE GENOMIC DNA]</scope>
    <source>
        <strain evidence="4">CJ02B3</strain>
    </source>
</reference>
<keyword evidence="2" id="KW-1133">Transmembrane helix</keyword>
<dbReference type="PROSITE" id="PS50011">
    <property type="entry name" value="PROTEIN_KINASE_DOM"/>
    <property type="match status" value="1"/>
</dbReference>
<dbReference type="SUPFAM" id="SSF56112">
    <property type="entry name" value="Protein kinase-like (PK-like)"/>
    <property type="match status" value="1"/>
</dbReference>
<dbReference type="Gene3D" id="1.10.510.10">
    <property type="entry name" value="Transferase(Phosphotransferase) domain 1"/>
    <property type="match status" value="1"/>
</dbReference>
<keyword evidence="4" id="KW-0418">Kinase</keyword>
<keyword evidence="2" id="KW-0472">Membrane</keyword>
<proteinExistence type="predicted"/>
<dbReference type="VEuPathDB" id="FungiDB:PPTG_15083"/>
<sequence length="565" mass="61142">MYRFTSIYQDSSCDGAPSGVFVQQKNDCKNQVASSGSRCAAVYDDTNNRVGYVNEMCHEGRREEGFIELFGTQPFMAYDYYRGSDCSTYENSVAYQLAGECMTLYDGYSPFGSGTISISDGFVLCMSNKGNTSSSALNCPGASGLDYIDIEIPVSEINRCYNAPNVDGAFVFYNRISTVESSSSSSGSSITYSSIGSGLDVGSEEEFSSSGNGSVFGGFNSGSTATNPLGSRSRSDSSSNERGLDVGSTVVVTIGAVVVVVIIICITCVFLRVLQGKNLTSRSSSQDALHRNGTAGTDSPTDGSTRDSNLWDDDAIIATRIPRDQIIIGTMISRGGFGEVYRGQYNNQDVAVKMLFSEMRKDLKKGGDLRALLKEFEARKHPQGIDDSKICIASHIAQALTYMHSLSPVVIHRDLKSKNVLLTEDLEAKITDFGASKEQQDQTMTAGVGTMLWMAPEVMMAKRYSEKADIFSFGVLLSELDLHTLPYSHARIDPETGMKLPDAVLIQKVASGDLRITFSPYCLDSIVKLAEECVALDPAARPGAPMVMFRLQTIVKESSSEGYLS</sequence>
<dbReference type="PANTHER" id="PTHR44329">
    <property type="entry name" value="SERINE/THREONINE-PROTEIN KINASE TNNI3K-RELATED"/>
    <property type="match status" value="1"/>
</dbReference>
<dbReference type="InterPro" id="IPR008271">
    <property type="entry name" value="Ser/Thr_kinase_AS"/>
</dbReference>
<feature type="transmembrane region" description="Helical" evidence="2">
    <location>
        <begin position="250"/>
        <end position="274"/>
    </location>
</feature>
<dbReference type="Gene3D" id="3.30.200.20">
    <property type="entry name" value="Phosphorylase Kinase, domain 1"/>
    <property type="match status" value="1"/>
</dbReference>
<dbReference type="InterPro" id="IPR051681">
    <property type="entry name" value="Ser/Thr_Kinases-Pseudokinases"/>
</dbReference>
<gene>
    <name evidence="4" type="ORF">L915_14273</name>
</gene>
<keyword evidence="2" id="KW-0812">Transmembrane</keyword>
<dbReference type="PROSITE" id="PS00108">
    <property type="entry name" value="PROTEIN_KINASE_ST"/>
    <property type="match status" value="1"/>
</dbReference>
<dbReference type="InterPro" id="IPR011009">
    <property type="entry name" value="Kinase-like_dom_sf"/>
</dbReference>